<dbReference type="EMBL" id="MLJW01000004">
    <property type="protein sequence ID" value="OIR17637.1"/>
    <property type="molecule type" value="Genomic_DNA"/>
</dbReference>
<organism evidence="1">
    <name type="scientific">mine drainage metagenome</name>
    <dbReference type="NCBI Taxonomy" id="410659"/>
    <lineage>
        <taxon>unclassified sequences</taxon>
        <taxon>metagenomes</taxon>
        <taxon>ecological metagenomes</taxon>
    </lineage>
</organism>
<sequence length="58" mass="6979">MTPSEKLESNLSNKSKALENRFDRSKFNFYSNSAYRHAKQQELLMIDYELKFTKIMKK</sequence>
<name>A0A1J5TMT4_9ZZZZ</name>
<proteinExistence type="predicted"/>
<comment type="caution">
    <text evidence="1">The sequence shown here is derived from an EMBL/GenBank/DDBJ whole genome shotgun (WGS) entry which is preliminary data.</text>
</comment>
<accession>A0A1J5TMT4</accession>
<reference evidence="1" key="1">
    <citation type="submission" date="2016-10" db="EMBL/GenBank/DDBJ databases">
        <title>Sequence of Gallionella enrichment culture.</title>
        <authorList>
            <person name="Poehlein A."/>
            <person name="Muehling M."/>
            <person name="Daniel R."/>
        </authorList>
    </citation>
    <scope>NUCLEOTIDE SEQUENCE</scope>
</reference>
<dbReference type="AlphaFoldDB" id="A0A1J5TMT4"/>
<gene>
    <name evidence="1" type="ORF">GALL_18550</name>
</gene>
<evidence type="ECO:0000313" key="1">
    <source>
        <dbReference type="EMBL" id="OIR17637.1"/>
    </source>
</evidence>
<protein>
    <submittedName>
        <fullName evidence="1">Uncharacterized protein</fullName>
    </submittedName>
</protein>